<feature type="domain" description="Helix-turn-helix" evidence="1">
    <location>
        <begin position="10"/>
        <end position="58"/>
    </location>
</feature>
<dbReference type="OrthoDB" id="123140at2"/>
<evidence type="ECO:0000259" key="1">
    <source>
        <dbReference type="Pfam" id="PF12728"/>
    </source>
</evidence>
<organism evidence="2 3">
    <name type="scientific">Bryocella elongata</name>
    <dbReference type="NCBI Taxonomy" id="863522"/>
    <lineage>
        <taxon>Bacteria</taxon>
        <taxon>Pseudomonadati</taxon>
        <taxon>Acidobacteriota</taxon>
        <taxon>Terriglobia</taxon>
        <taxon>Terriglobales</taxon>
        <taxon>Acidobacteriaceae</taxon>
        <taxon>Bryocella</taxon>
    </lineage>
</organism>
<dbReference type="Pfam" id="PF12728">
    <property type="entry name" value="HTH_17"/>
    <property type="match status" value="1"/>
</dbReference>
<keyword evidence="3" id="KW-1185">Reference proteome</keyword>
<dbReference type="InterPro" id="IPR041657">
    <property type="entry name" value="HTH_17"/>
</dbReference>
<protein>
    <submittedName>
        <fullName evidence="2">Helix-turn-helix domain-containing protein</fullName>
    </submittedName>
</protein>
<dbReference type="EMBL" id="FNVA01000005">
    <property type="protein sequence ID" value="SEG46884.1"/>
    <property type="molecule type" value="Genomic_DNA"/>
</dbReference>
<accession>A0A1H6AFC7</accession>
<dbReference type="InterPro" id="IPR009061">
    <property type="entry name" value="DNA-bd_dom_put_sf"/>
</dbReference>
<reference evidence="2 3" key="1">
    <citation type="submission" date="2016-10" db="EMBL/GenBank/DDBJ databases">
        <authorList>
            <person name="de Groot N.N."/>
        </authorList>
    </citation>
    <scope>NUCLEOTIDE SEQUENCE [LARGE SCALE GENOMIC DNA]</scope>
    <source>
        <strain evidence="2 3">DSM 22489</strain>
    </source>
</reference>
<dbReference type="SUPFAM" id="SSF46955">
    <property type="entry name" value="Putative DNA-binding domain"/>
    <property type="match status" value="1"/>
</dbReference>
<evidence type="ECO:0000313" key="3">
    <source>
        <dbReference type="Proteomes" id="UP000236728"/>
    </source>
</evidence>
<name>A0A1H6AFC7_9BACT</name>
<dbReference type="RefSeq" id="WP_103933966.1">
    <property type="nucleotide sequence ID" value="NZ_FNVA01000005.1"/>
</dbReference>
<gene>
    <name evidence="2" type="ORF">SAMN05421819_3097</name>
</gene>
<sequence length="74" mass="8439">MSNNIEKPITAQQLSEIIPLHPVTILRWAREGRIPHLRLSARKIVFLPTEINAWLSSRYTDPAVRAAQPERQAA</sequence>
<evidence type="ECO:0000313" key="2">
    <source>
        <dbReference type="EMBL" id="SEG46884.1"/>
    </source>
</evidence>
<dbReference type="AlphaFoldDB" id="A0A1H6AFC7"/>
<dbReference type="Proteomes" id="UP000236728">
    <property type="component" value="Unassembled WGS sequence"/>
</dbReference>
<proteinExistence type="predicted"/>